<dbReference type="AlphaFoldDB" id="A0A3P3QKW1"/>
<reference evidence="1 2" key="1">
    <citation type="submission" date="2018-11" db="EMBL/GenBank/DDBJ databases">
        <title>Draft genome analysis of Rheinheimera mesophila isolated from an industrial waste site.</title>
        <authorList>
            <person name="Yu Q."/>
            <person name="Qi Y."/>
            <person name="Zhang H."/>
            <person name="Lu Y."/>
            <person name="Pu J."/>
        </authorList>
    </citation>
    <scope>NUCLEOTIDE SEQUENCE [LARGE SCALE GENOMIC DNA]</scope>
    <source>
        <strain evidence="1 2">IITR13</strain>
    </source>
</reference>
<dbReference type="EMBL" id="RRCF01000002">
    <property type="protein sequence ID" value="RRJ21120.1"/>
    <property type="molecule type" value="Genomic_DNA"/>
</dbReference>
<evidence type="ECO:0000313" key="2">
    <source>
        <dbReference type="Proteomes" id="UP000276260"/>
    </source>
</evidence>
<organism evidence="1 2">
    <name type="scientific">Rheinheimera mesophila</name>
    <dbReference type="NCBI Taxonomy" id="1547515"/>
    <lineage>
        <taxon>Bacteria</taxon>
        <taxon>Pseudomonadati</taxon>
        <taxon>Pseudomonadota</taxon>
        <taxon>Gammaproteobacteria</taxon>
        <taxon>Chromatiales</taxon>
        <taxon>Chromatiaceae</taxon>
        <taxon>Rheinheimera</taxon>
    </lineage>
</organism>
<dbReference type="OrthoDB" id="6331533at2"/>
<accession>A0A3P3QKW1</accession>
<comment type="caution">
    <text evidence="1">The sequence shown here is derived from an EMBL/GenBank/DDBJ whole genome shotgun (WGS) entry which is preliminary data.</text>
</comment>
<evidence type="ECO:0000313" key="1">
    <source>
        <dbReference type="EMBL" id="RRJ21120.1"/>
    </source>
</evidence>
<dbReference type="Proteomes" id="UP000276260">
    <property type="component" value="Unassembled WGS sequence"/>
</dbReference>
<name>A0A3P3QKW1_9GAMM</name>
<sequence length="152" mass="17369">MAQRSDNWWQRNKFKLNGLVLILPFWFLYEAMNPVFPKSWPTQTIGPFTVTPTPLTNDAPYQHHGDWVKDFSLQFCEGCVANIRQAYMAIAAEQPALEDFAETDLSILHGSSFAQHVHAKATAQPKAGDKVWLLIEDWQGKLHVGSWDWPQS</sequence>
<dbReference type="RefSeq" id="WP_046519940.1">
    <property type="nucleotide sequence ID" value="NZ_LAVS01000020.1"/>
</dbReference>
<proteinExistence type="predicted"/>
<keyword evidence="2" id="KW-1185">Reference proteome</keyword>
<gene>
    <name evidence="1" type="ORF">EIK76_09540</name>
</gene>
<dbReference type="InterPro" id="IPR016922">
    <property type="entry name" value="UCP029505"/>
</dbReference>
<dbReference type="PIRSF" id="PIRSF029505">
    <property type="entry name" value="UCP029505"/>
    <property type="match status" value="1"/>
</dbReference>
<protein>
    <submittedName>
        <fullName evidence="1">Uncharacterized protein</fullName>
    </submittedName>
</protein>